<dbReference type="EMBL" id="OW152841">
    <property type="protein sequence ID" value="CAH2062415.1"/>
    <property type="molecule type" value="Genomic_DNA"/>
</dbReference>
<accession>A0ABN8IR02</accession>
<keyword evidence="3" id="KW-1185">Reference proteome</keyword>
<keyword evidence="1" id="KW-0812">Transmembrane</keyword>
<organism evidence="2 3">
    <name type="scientific">Iphiclides podalirius</name>
    <name type="common">scarce swallowtail</name>
    <dbReference type="NCBI Taxonomy" id="110791"/>
    <lineage>
        <taxon>Eukaryota</taxon>
        <taxon>Metazoa</taxon>
        <taxon>Ecdysozoa</taxon>
        <taxon>Arthropoda</taxon>
        <taxon>Hexapoda</taxon>
        <taxon>Insecta</taxon>
        <taxon>Pterygota</taxon>
        <taxon>Neoptera</taxon>
        <taxon>Endopterygota</taxon>
        <taxon>Lepidoptera</taxon>
        <taxon>Glossata</taxon>
        <taxon>Ditrysia</taxon>
        <taxon>Papilionoidea</taxon>
        <taxon>Papilionidae</taxon>
        <taxon>Papilioninae</taxon>
        <taxon>Iphiclides</taxon>
    </lineage>
</organism>
<keyword evidence="1" id="KW-1133">Transmembrane helix</keyword>
<sequence>MTVFVPDPRSPCERSAQERATRRVYAAARGRVVPMYAWDIRIIIAFSFVFIYYNIFLYKIFDYILKHLLDRLSRVLDVETDDN</sequence>
<evidence type="ECO:0000256" key="1">
    <source>
        <dbReference type="SAM" id="Phobius"/>
    </source>
</evidence>
<feature type="non-terminal residue" evidence="2">
    <location>
        <position position="83"/>
    </location>
</feature>
<proteinExistence type="predicted"/>
<reference evidence="2" key="1">
    <citation type="submission" date="2022-03" db="EMBL/GenBank/DDBJ databases">
        <authorList>
            <person name="Martin H S."/>
        </authorList>
    </citation>
    <scope>NUCLEOTIDE SEQUENCE</scope>
</reference>
<dbReference type="Proteomes" id="UP000837857">
    <property type="component" value="Chromosome 29"/>
</dbReference>
<keyword evidence="1" id="KW-0472">Membrane</keyword>
<evidence type="ECO:0000313" key="3">
    <source>
        <dbReference type="Proteomes" id="UP000837857"/>
    </source>
</evidence>
<protein>
    <submittedName>
        <fullName evidence="2">Uncharacterized protein</fullName>
    </submittedName>
</protein>
<gene>
    <name evidence="2" type="ORF">IPOD504_LOCUS11960</name>
</gene>
<feature type="transmembrane region" description="Helical" evidence="1">
    <location>
        <begin position="40"/>
        <end position="61"/>
    </location>
</feature>
<evidence type="ECO:0000313" key="2">
    <source>
        <dbReference type="EMBL" id="CAH2062415.1"/>
    </source>
</evidence>
<name>A0ABN8IR02_9NEOP</name>